<evidence type="ECO:0008006" key="3">
    <source>
        <dbReference type="Google" id="ProtNLM"/>
    </source>
</evidence>
<reference evidence="1 2" key="1">
    <citation type="submission" date="2019-04" db="EMBL/GenBank/DDBJ databases">
        <authorList>
            <person name="Van Vliet M D."/>
        </authorList>
    </citation>
    <scope>NUCLEOTIDE SEQUENCE [LARGE SCALE GENOMIC DNA]</scope>
    <source>
        <strain evidence="1 2">F1</strain>
    </source>
</reference>
<dbReference type="Proteomes" id="UP000366872">
    <property type="component" value="Unassembled WGS sequence"/>
</dbReference>
<name>A0A6C2UB33_PONDE</name>
<evidence type="ECO:0000313" key="1">
    <source>
        <dbReference type="EMBL" id="VGO17300.1"/>
    </source>
</evidence>
<dbReference type="SUPFAM" id="SSF52172">
    <property type="entry name" value="CheY-like"/>
    <property type="match status" value="1"/>
</dbReference>
<dbReference type="InterPro" id="IPR011006">
    <property type="entry name" value="CheY-like_superfamily"/>
</dbReference>
<organism evidence="1 2">
    <name type="scientific">Pontiella desulfatans</name>
    <dbReference type="NCBI Taxonomy" id="2750659"/>
    <lineage>
        <taxon>Bacteria</taxon>
        <taxon>Pseudomonadati</taxon>
        <taxon>Kiritimatiellota</taxon>
        <taxon>Kiritimatiellia</taxon>
        <taxon>Kiritimatiellales</taxon>
        <taxon>Pontiellaceae</taxon>
        <taxon>Pontiella</taxon>
    </lineage>
</organism>
<dbReference type="RefSeq" id="WP_136082784.1">
    <property type="nucleotide sequence ID" value="NZ_CAAHFG010000004.1"/>
</dbReference>
<keyword evidence="2" id="KW-1185">Reference proteome</keyword>
<dbReference type="AlphaFoldDB" id="A0A6C2UB33"/>
<sequence length="126" mass="14174">MKTIHVAQLGTPGRQWKAWEDALSEAEFDVRSVDPLAMERLTGCTRPGDTVLFDGLLPNLSRHIRHTCARCPEVNIIVATEVDSFAIRYEVMHLNGAIYVSGPTSPDRFVERVRSMIQRECFSDAV</sequence>
<gene>
    <name evidence="1" type="ORF">PDESU_05896</name>
</gene>
<evidence type="ECO:0000313" key="2">
    <source>
        <dbReference type="Proteomes" id="UP000366872"/>
    </source>
</evidence>
<protein>
    <recommendedName>
        <fullName evidence="3">Response regulatory domain-containing protein</fullName>
    </recommendedName>
</protein>
<accession>A0A6C2UB33</accession>
<dbReference type="EMBL" id="CAAHFG010000004">
    <property type="protein sequence ID" value="VGO17300.1"/>
    <property type="molecule type" value="Genomic_DNA"/>
</dbReference>
<proteinExistence type="predicted"/>